<organism evidence="1 2">
    <name type="scientific">Choiromyces venosus 120613-1</name>
    <dbReference type="NCBI Taxonomy" id="1336337"/>
    <lineage>
        <taxon>Eukaryota</taxon>
        <taxon>Fungi</taxon>
        <taxon>Dikarya</taxon>
        <taxon>Ascomycota</taxon>
        <taxon>Pezizomycotina</taxon>
        <taxon>Pezizomycetes</taxon>
        <taxon>Pezizales</taxon>
        <taxon>Tuberaceae</taxon>
        <taxon>Choiromyces</taxon>
    </lineage>
</organism>
<keyword evidence="2" id="KW-1185">Reference proteome</keyword>
<protein>
    <submittedName>
        <fullName evidence="1">Uncharacterized protein</fullName>
    </submittedName>
</protein>
<accession>A0A3N4JE19</accession>
<sequence>MTIGIMNSYNSPSNKSMSSWFCLRYQSTLRVSIMHYQLPHLLLSASAFPGQTD</sequence>
<evidence type="ECO:0000313" key="2">
    <source>
        <dbReference type="Proteomes" id="UP000276215"/>
    </source>
</evidence>
<reference evidence="1 2" key="1">
    <citation type="journal article" date="2018" name="Nat. Ecol. Evol.">
        <title>Pezizomycetes genomes reveal the molecular basis of ectomycorrhizal truffle lifestyle.</title>
        <authorList>
            <person name="Murat C."/>
            <person name="Payen T."/>
            <person name="Noel B."/>
            <person name="Kuo A."/>
            <person name="Morin E."/>
            <person name="Chen J."/>
            <person name="Kohler A."/>
            <person name="Krizsan K."/>
            <person name="Balestrini R."/>
            <person name="Da Silva C."/>
            <person name="Montanini B."/>
            <person name="Hainaut M."/>
            <person name="Levati E."/>
            <person name="Barry K.W."/>
            <person name="Belfiori B."/>
            <person name="Cichocki N."/>
            <person name="Clum A."/>
            <person name="Dockter R.B."/>
            <person name="Fauchery L."/>
            <person name="Guy J."/>
            <person name="Iotti M."/>
            <person name="Le Tacon F."/>
            <person name="Lindquist E.A."/>
            <person name="Lipzen A."/>
            <person name="Malagnac F."/>
            <person name="Mello A."/>
            <person name="Molinier V."/>
            <person name="Miyauchi S."/>
            <person name="Poulain J."/>
            <person name="Riccioni C."/>
            <person name="Rubini A."/>
            <person name="Sitrit Y."/>
            <person name="Splivallo R."/>
            <person name="Traeger S."/>
            <person name="Wang M."/>
            <person name="Zifcakova L."/>
            <person name="Wipf D."/>
            <person name="Zambonelli A."/>
            <person name="Paolocci F."/>
            <person name="Nowrousian M."/>
            <person name="Ottonello S."/>
            <person name="Baldrian P."/>
            <person name="Spatafora J.W."/>
            <person name="Henrissat B."/>
            <person name="Nagy L.G."/>
            <person name="Aury J.M."/>
            <person name="Wincker P."/>
            <person name="Grigoriev I.V."/>
            <person name="Bonfante P."/>
            <person name="Martin F.M."/>
        </authorList>
    </citation>
    <scope>NUCLEOTIDE SEQUENCE [LARGE SCALE GENOMIC DNA]</scope>
    <source>
        <strain evidence="1 2">120613-1</strain>
    </source>
</reference>
<dbReference type="EMBL" id="ML120414">
    <property type="protein sequence ID" value="RPA96512.1"/>
    <property type="molecule type" value="Genomic_DNA"/>
</dbReference>
<gene>
    <name evidence="1" type="ORF">L873DRAFT_1811381</name>
</gene>
<dbReference type="AlphaFoldDB" id="A0A3N4JE19"/>
<name>A0A3N4JE19_9PEZI</name>
<evidence type="ECO:0000313" key="1">
    <source>
        <dbReference type="EMBL" id="RPA96512.1"/>
    </source>
</evidence>
<dbReference type="Proteomes" id="UP000276215">
    <property type="component" value="Unassembled WGS sequence"/>
</dbReference>
<proteinExistence type="predicted"/>